<evidence type="ECO:0000313" key="4">
    <source>
        <dbReference type="Proteomes" id="UP000324748"/>
    </source>
</evidence>
<keyword evidence="1" id="KW-0732">Signal</keyword>
<evidence type="ECO:0000313" key="3">
    <source>
        <dbReference type="EMBL" id="KAA1068297.1"/>
    </source>
</evidence>
<dbReference type="EMBL" id="VSWC01000197">
    <property type="protein sequence ID" value="KAA1064842.1"/>
    <property type="molecule type" value="Genomic_DNA"/>
</dbReference>
<proteinExistence type="predicted"/>
<dbReference type="EMBL" id="VDEP01000506">
    <property type="protein sequence ID" value="KAA1068297.1"/>
    <property type="molecule type" value="Genomic_DNA"/>
</dbReference>
<name>A0A5B0LJR1_PUCGR</name>
<gene>
    <name evidence="2" type="ORF">PGT21_016439</name>
    <name evidence="3" type="ORF">PGTUg99_031922</name>
</gene>
<keyword evidence="4" id="KW-1185">Reference proteome</keyword>
<dbReference type="Proteomes" id="UP000325313">
    <property type="component" value="Unassembled WGS sequence"/>
</dbReference>
<sequence length="131" mass="14203">MQGLAVLAYVVLVYTQLICVVLPSEVEVGSPPNKFCDICNWKAGYPQVPLPATQRFHKQYINVACGDLSGINCHLPIDVDAYYCQKCNHAAYYSVSGSCSSGHFQISPSYIQGPSLNGKQVDNPACSTTPQ</sequence>
<accession>A0A5B0LJR1</accession>
<evidence type="ECO:0000313" key="5">
    <source>
        <dbReference type="Proteomes" id="UP000325313"/>
    </source>
</evidence>
<feature type="signal peptide" evidence="1">
    <location>
        <begin position="1"/>
        <end position="15"/>
    </location>
</feature>
<comment type="caution">
    <text evidence="2">The sequence shown here is derived from an EMBL/GenBank/DDBJ whole genome shotgun (WGS) entry which is preliminary data.</text>
</comment>
<organism evidence="2 4">
    <name type="scientific">Puccinia graminis f. sp. tritici</name>
    <dbReference type="NCBI Taxonomy" id="56615"/>
    <lineage>
        <taxon>Eukaryota</taxon>
        <taxon>Fungi</taxon>
        <taxon>Dikarya</taxon>
        <taxon>Basidiomycota</taxon>
        <taxon>Pucciniomycotina</taxon>
        <taxon>Pucciniomycetes</taxon>
        <taxon>Pucciniales</taxon>
        <taxon>Pucciniaceae</taxon>
        <taxon>Puccinia</taxon>
    </lineage>
</organism>
<evidence type="ECO:0000313" key="2">
    <source>
        <dbReference type="EMBL" id="KAA1064842.1"/>
    </source>
</evidence>
<dbReference type="Proteomes" id="UP000324748">
    <property type="component" value="Unassembled WGS sequence"/>
</dbReference>
<reference evidence="4 5" key="1">
    <citation type="submission" date="2019-05" db="EMBL/GenBank/DDBJ databases">
        <title>Emergence of the Ug99 lineage of the wheat stem rust pathogen through somatic hybridization.</title>
        <authorList>
            <person name="Li F."/>
            <person name="Upadhyaya N.M."/>
            <person name="Sperschneider J."/>
            <person name="Matny O."/>
            <person name="Nguyen-Phuc H."/>
            <person name="Mago R."/>
            <person name="Raley C."/>
            <person name="Miller M.E."/>
            <person name="Silverstein K.A.T."/>
            <person name="Henningsen E."/>
            <person name="Hirsch C.D."/>
            <person name="Visser B."/>
            <person name="Pretorius Z.A."/>
            <person name="Steffenson B.J."/>
            <person name="Schwessinger B."/>
            <person name="Dodds P.N."/>
            <person name="Figueroa M."/>
        </authorList>
    </citation>
    <scope>NUCLEOTIDE SEQUENCE [LARGE SCALE GENOMIC DNA]</scope>
    <source>
        <strain evidence="2">21-0</strain>
        <strain evidence="3 5">Ug99</strain>
    </source>
</reference>
<evidence type="ECO:0000256" key="1">
    <source>
        <dbReference type="SAM" id="SignalP"/>
    </source>
</evidence>
<protein>
    <submittedName>
        <fullName evidence="2">Uncharacterized protein</fullName>
    </submittedName>
</protein>
<feature type="chain" id="PRO_5036136979" evidence="1">
    <location>
        <begin position="16"/>
        <end position="131"/>
    </location>
</feature>
<dbReference type="AlphaFoldDB" id="A0A5B0LJR1"/>